<proteinExistence type="predicted"/>
<organism evidence="3 4">
    <name type="scientific">Euplotes crassus</name>
    <dbReference type="NCBI Taxonomy" id="5936"/>
    <lineage>
        <taxon>Eukaryota</taxon>
        <taxon>Sar</taxon>
        <taxon>Alveolata</taxon>
        <taxon>Ciliophora</taxon>
        <taxon>Intramacronucleata</taxon>
        <taxon>Spirotrichea</taxon>
        <taxon>Hypotrichia</taxon>
        <taxon>Euplotida</taxon>
        <taxon>Euplotidae</taxon>
        <taxon>Moneuplotes</taxon>
    </lineage>
</organism>
<dbReference type="SUPFAM" id="SSF47473">
    <property type="entry name" value="EF-hand"/>
    <property type="match status" value="1"/>
</dbReference>
<evidence type="ECO:0000313" key="3">
    <source>
        <dbReference type="EMBL" id="CAI2383658.1"/>
    </source>
</evidence>
<dbReference type="InterPro" id="IPR018247">
    <property type="entry name" value="EF_Hand_1_Ca_BS"/>
</dbReference>
<feature type="domain" description="EF-hand" evidence="2">
    <location>
        <begin position="1"/>
        <end position="33"/>
    </location>
</feature>
<dbReference type="InterPro" id="IPR011992">
    <property type="entry name" value="EF-hand-dom_pair"/>
</dbReference>
<dbReference type="PROSITE" id="PS50222">
    <property type="entry name" value="EF_HAND_2"/>
    <property type="match status" value="2"/>
</dbReference>
<reference evidence="3" key="1">
    <citation type="submission" date="2023-07" db="EMBL/GenBank/DDBJ databases">
        <authorList>
            <consortium name="AG Swart"/>
            <person name="Singh M."/>
            <person name="Singh A."/>
            <person name="Seah K."/>
            <person name="Emmerich C."/>
        </authorList>
    </citation>
    <scope>NUCLEOTIDE SEQUENCE</scope>
    <source>
        <strain evidence="3">DP1</strain>
    </source>
</reference>
<dbReference type="EMBL" id="CAMPGE010025956">
    <property type="protein sequence ID" value="CAI2383658.1"/>
    <property type="molecule type" value="Genomic_DNA"/>
</dbReference>
<dbReference type="Gene3D" id="1.10.238.10">
    <property type="entry name" value="EF-hand"/>
    <property type="match status" value="1"/>
</dbReference>
<gene>
    <name evidence="3" type="ORF">ECRASSUSDP1_LOCUS25166</name>
</gene>
<protein>
    <recommendedName>
        <fullName evidence="2">EF-hand domain-containing protein</fullName>
    </recommendedName>
</protein>
<dbReference type="PROSITE" id="PS00018">
    <property type="entry name" value="EF_HAND_1"/>
    <property type="match status" value="1"/>
</dbReference>
<dbReference type="AlphaFoldDB" id="A0AAD1Y2S6"/>
<sequence length="94" mass="10761">MVADAAFEAVDTDNSGYLEKDELTEIMQTVALDMNVKQPSESDVEAVLREVDENYDEKVDKSEFVQLIERVLMKLLESEEELQKTINSKFLKNS</sequence>
<evidence type="ECO:0000259" key="2">
    <source>
        <dbReference type="PROSITE" id="PS50222"/>
    </source>
</evidence>
<keyword evidence="1" id="KW-0106">Calcium</keyword>
<accession>A0AAD1Y2S6</accession>
<dbReference type="CDD" id="cd00051">
    <property type="entry name" value="EFh"/>
    <property type="match status" value="1"/>
</dbReference>
<evidence type="ECO:0000313" key="4">
    <source>
        <dbReference type="Proteomes" id="UP001295684"/>
    </source>
</evidence>
<keyword evidence="4" id="KW-1185">Reference proteome</keyword>
<evidence type="ECO:0000256" key="1">
    <source>
        <dbReference type="ARBA" id="ARBA00022837"/>
    </source>
</evidence>
<dbReference type="Pfam" id="PF13499">
    <property type="entry name" value="EF-hand_7"/>
    <property type="match status" value="1"/>
</dbReference>
<name>A0AAD1Y2S6_EUPCR</name>
<dbReference type="InterPro" id="IPR002048">
    <property type="entry name" value="EF_hand_dom"/>
</dbReference>
<feature type="domain" description="EF-hand" evidence="2">
    <location>
        <begin position="39"/>
        <end position="74"/>
    </location>
</feature>
<dbReference type="Proteomes" id="UP001295684">
    <property type="component" value="Unassembled WGS sequence"/>
</dbReference>
<dbReference type="GO" id="GO:0005509">
    <property type="term" value="F:calcium ion binding"/>
    <property type="evidence" value="ECO:0007669"/>
    <property type="project" value="InterPro"/>
</dbReference>
<dbReference type="SMART" id="SM00054">
    <property type="entry name" value="EFh"/>
    <property type="match status" value="2"/>
</dbReference>
<comment type="caution">
    <text evidence="3">The sequence shown here is derived from an EMBL/GenBank/DDBJ whole genome shotgun (WGS) entry which is preliminary data.</text>
</comment>